<dbReference type="Proteomes" id="UP000682733">
    <property type="component" value="Unassembled WGS sequence"/>
</dbReference>
<evidence type="ECO:0000313" key="2">
    <source>
        <dbReference type="EMBL" id="CAF1076786.1"/>
    </source>
</evidence>
<name>A0A8S2K757_9BILA</name>
<sequence>MEDLSEALNTILQLIVGQSMYVQRSCSINEQPMGTNQSCLIVSTLFLRSSIASDNVFSVYRLKPLSAIVDDEQFMYSNLPEIIGINKDDETVIFWNTVPKKNEYLFSIFVHCKTNPPIISLKRIPCLFEIFSQDNSIASSCKIRRSRQIESEVMNIDHDGWLFSRTEQTLYCNLQSNTGKFGGLFSIHEPSIVQIPCDNNIKCTNVQLASTACSNRIVLIKSIANEKYERLSSMPWSIKNMTMQLLTIYNLTTRNSLTSFGDNFKDNKFNPIMGIKEIGNIILSTVFIIFISLVLLFIRWIKHLVQKRIDKLEKDLDDIVHNVV</sequence>
<keyword evidence="1" id="KW-0472">Membrane</keyword>
<evidence type="ECO:0000256" key="1">
    <source>
        <dbReference type="SAM" id="Phobius"/>
    </source>
</evidence>
<accession>A0A8S2K757</accession>
<keyword evidence="1" id="KW-0812">Transmembrane</keyword>
<proteinExistence type="predicted"/>
<keyword evidence="1" id="KW-1133">Transmembrane helix</keyword>
<feature type="transmembrane region" description="Helical" evidence="1">
    <location>
        <begin position="281"/>
        <end position="301"/>
    </location>
</feature>
<dbReference type="EMBL" id="CAJOBA010008955">
    <property type="protein sequence ID" value="CAF3840388.1"/>
    <property type="molecule type" value="Genomic_DNA"/>
</dbReference>
<organism evidence="3 4">
    <name type="scientific">Didymodactylos carnosus</name>
    <dbReference type="NCBI Taxonomy" id="1234261"/>
    <lineage>
        <taxon>Eukaryota</taxon>
        <taxon>Metazoa</taxon>
        <taxon>Spiralia</taxon>
        <taxon>Gnathifera</taxon>
        <taxon>Rotifera</taxon>
        <taxon>Eurotatoria</taxon>
        <taxon>Bdelloidea</taxon>
        <taxon>Philodinida</taxon>
        <taxon>Philodinidae</taxon>
        <taxon>Didymodactylos</taxon>
    </lineage>
</organism>
<reference evidence="3" key="1">
    <citation type="submission" date="2021-02" db="EMBL/GenBank/DDBJ databases">
        <authorList>
            <person name="Nowell W R."/>
        </authorList>
    </citation>
    <scope>NUCLEOTIDE SEQUENCE</scope>
</reference>
<dbReference type="Proteomes" id="UP000677228">
    <property type="component" value="Unassembled WGS sequence"/>
</dbReference>
<evidence type="ECO:0000313" key="4">
    <source>
        <dbReference type="Proteomes" id="UP000682733"/>
    </source>
</evidence>
<protein>
    <submittedName>
        <fullName evidence="3">Uncharacterized protein</fullName>
    </submittedName>
</protein>
<evidence type="ECO:0000313" key="3">
    <source>
        <dbReference type="EMBL" id="CAF3840388.1"/>
    </source>
</evidence>
<comment type="caution">
    <text evidence="3">The sequence shown here is derived from an EMBL/GenBank/DDBJ whole genome shotgun (WGS) entry which is preliminary data.</text>
</comment>
<dbReference type="AlphaFoldDB" id="A0A8S2K757"/>
<dbReference type="EMBL" id="CAJNOK010008939">
    <property type="protein sequence ID" value="CAF1076786.1"/>
    <property type="molecule type" value="Genomic_DNA"/>
</dbReference>
<gene>
    <name evidence="2" type="ORF">OVA965_LOCUS18166</name>
    <name evidence="3" type="ORF">TMI583_LOCUS18178</name>
</gene>